<keyword evidence="3" id="KW-1185">Reference proteome</keyword>
<reference evidence="2" key="1">
    <citation type="submission" date="2020-03" db="EMBL/GenBank/DDBJ databases">
        <title>Studies in the Genomics of Life Span.</title>
        <authorList>
            <person name="Glass D."/>
        </authorList>
    </citation>
    <scope>NUCLEOTIDE SEQUENCE</scope>
    <source>
        <strain evidence="2">SUZIE</strain>
        <tissue evidence="2">Muscle</tissue>
    </source>
</reference>
<proteinExistence type="predicted"/>
<gene>
    <name evidence="2" type="ORF">SUZIE_117750</name>
</gene>
<feature type="region of interest" description="Disordered" evidence="1">
    <location>
        <begin position="1"/>
        <end position="38"/>
    </location>
</feature>
<protein>
    <submittedName>
        <fullName evidence="2">Uncharacterized protein</fullName>
    </submittedName>
</protein>
<feature type="compositionally biased region" description="Gly residues" evidence="1">
    <location>
        <begin position="25"/>
        <end position="36"/>
    </location>
</feature>
<dbReference type="AlphaFoldDB" id="A0AA41STJ8"/>
<organism evidence="2 3">
    <name type="scientific">Sciurus carolinensis</name>
    <name type="common">Eastern gray squirrel</name>
    <dbReference type="NCBI Taxonomy" id="30640"/>
    <lineage>
        <taxon>Eukaryota</taxon>
        <taxon>Metazoa</taxon>
        <taxon>Chordata</taxon>
        <taxon>Craniata</taxon>
        <taxon>Vertebrata</taxon>
        <taxon>Euteleostomi</taxon>
        <taxon>Mammalia</taxon>
        <taxon>Eutheria</taxon>
        <taxon>Euarchontoglires</taxon>
        <taxon>Glires</taxon>
        <taxon>Rodentia</taxon>
        <taxon>Sciuromorpha</taxon>
        <taxon>Sciuridae</taxon>
        <taxon>Sciurinae</taxon>
        <taxon>Sciurini</taxon>
        <taxon>Sciurus</taxon>
    </lineage>
</organism>
<dbReference type="EMBL" id="JAATJV010186700">
    <property type="protein sequence ID" value="MBZ3872401.1"/>
    <property type="molecule type" value="Genomic_DNA"/>
</dbReference>
<dbReference type="Proteomes" id="UP001166674">
    <property type="component" value="Unassembled WGS sequence"/>
</dbReference>
<evidence type="ECO:0000313" key="2">
    <source>
        <dbReference type="EMBL" id="MBZ3872401.1"/>
    </source>
</evidence>
<comment type="caution">
    <text evidence="2">The sequence shown here is derived from an EMBL/GenBank/DDBJ whole genome shotgun (WGS) entry which is preliminary data.</text>
</comment>
<name>A0AA41STJ8_SCICA</name>
<accession>A0AA41STJ8</accession>
<sequence length="112" mass="11254">MRSSLSAGGGPGRSEPRRRLTPGSRGCGDGGRGGATGRTRLSVTAAAAAAVAAATRSATLAKHGGILRSWLPWLPRLARLEELPASGTDGPSPEGVICLLCHPSPMGTTVAK</sequence>
<evidence type="ECO:0000313" key="3">
    <source>
        <dbReference type="Proteomes" id="UP001166674"/>
    </source>
</evidence>
<evidence type="ECO:0000256" key="1">
    <source>
        <dbReference type="SAM" id="MobiDB-lite"/>
    </source>
</evidence>